<dbReference type="EMBL" id="JAAGAX010000013">
    <property type="protein sequence ID" value="KAF2295457.1"/>
    <property type="molecule type" value="Genomic_DNA"/>
</dbReference>
<evidence type="ECO:0000313" key="2">
    <source>
        <dbReference type="Proteomes" id="UP000467840"/>
    </source>
</evidence>
<evidence type="ECO:0008006" key="3">
    <source>
        <dbReference type="Google" id="ProtNLM"/>
    </source>
</evidence>
<proteinExistence type="predicted"/>
<evidence type="ECO:0000313" key="1">
    <source>
        <dbReference type="EMBL" id="KAF2295457.1"/>
    </source>
</evidence>
<name>A0A6A6L482_HEVBR</name>
<protein>
    <recommendedName>
        <fullName evidence="3">Reverse transcriptase Ty1/copia-type domain-containing protein</fullName>
    </recommendedName>
</protein>
<keyword evidence="2" id="KW-1185">Reference proteome</keyword>
<dbReference type="PANTHER" id="PTHR11439:SF517">
    <property type="entry name" value="CYSTEINE-RICH RLK (RECEPTOR-LIKE PROTEIN KINASE) 8"/>
    <property type="match status" value="1"/>
</dbReference>
<organism evidence="1 2">
    <name type="scientific">Hevea brasiliensis</name>
    <name type="common">Para rubber tree</name>
    <name type="synonym">Siphonia brasiliensis</name>
    <dbReference type="NCBI Taxonomy" id="3981"/>
    <lineage>
        <taxon>Eukaryota</taxon>
        <taxon>Viridiplantae</taxon>
        <taxon>Streptophyta</taxon>
        <taxon>Embryophyta</taxon>
        <taxon>Tracheophyta</taxon>
        <taxon>Spermatophyta</taxon>
        <taxon>Magnoliopsida</taxon>
        <taxon>eudicotyledons</taxon>
        <taxon>Gunneridae</taxon>
        <taxon>Pentapetalae</taxon>
        <taxon>rosids</taxon>
        <taxon>fabids</taxon>
        <taxon>Malpighiales</taxon>
        <taxon>Euphorbiaceae</taxon>
        <taxon>Crotonoideae</taxon>
        <taxon>Micrandreae</taxon>
        <taxon>Hevea</taxon>
    </lineage>
</organism>
<dbReference type="CDD" id="cd09272">
    <property type="entry name" value="RNase_HI_RT_Ty1"/>
    <property type="match status" value="1"/>
</dbReference>
<reference evidence="1 2" key="1">
    <citation type="journal article" date="2020" name="Mol. Plant">
        <title>The Chromosome-Based Rubber Tree Genome Provides New Insights into Spurge Genome Evolution and Rubber Biosynthesis.</title>
        <authorList>
            <person name="Liu J."/>
            <person name="Shi C."/>
            <person name="Shi C.C."/>
            <person name="Li W."/>
            <person name="Zhang Q.J."/>
            <person name="Zhang Y."/>
            <person name="Li K."/>
            <person name="Lu H.F."/>
            <person name="Shi C."/>
            <person name="Zhu S.T."/>
            <person name="Xiao Z.Y."/>
            <person name="Nan H."/>
            <person name="Yue Y."/>
            <person name="Zhu X.G."/>
            <person name="Wu Y."/>
            <person name="Hong X.N."/>
            <person name="Fan G.Y."/>
            <person name="Tong Y."/>
            <person name="Zhang D."/>
            <person name="Mao C.L."/>
            <person name="Liu Y.L."/>
            <person name="Hao S.J."/>
            <person name="Liu W.Q."/>
            <person name="Lv M.Q."/>
            <person name="Zhang H.B."/>
            <person name="Liu Y."/>
            <person name="Hu-Tang G.R."/>
            <person name="Wang J.P."/>
            <person name="Wang J.H."/>
            <person name="Sun Y.H."/>
            <person name="Ni S.B."/>
            <person name="Chen W.B."/>
            <person name="Zhang X.C."/>
            <person name="Jiao Y.N."/>
            <person name="Eichler E.E."/>
            <person name="Li G.H."/>
            <person name="Liu X."/>
            <person name="Gao L.Z."/>
        </authorList>
    </citation>
    <scope>NUCLEOTIDE SEQUENCE [LARGE SCALE GENOMIC DNA]</scope>
    <source>
        <strain evidence="2">cv. GT1</strain>
        <tissue evidence="1">Leaf</tissue>
    </source>
</reference>
<sequence>MKGCNFVGTPTEVGLKLVRDLEGRKIDNRLYKQIVGSLMYLTATKPDIMYAASLISSDYTGDFDDRKSTSGYVFMFGSGAVSWFSKKQAIVTLSTTEVEFVAATTYACQAIWLRKILEEQYFKQEGATAVYWDNSSTIKLSKNPAIKLSNGRSKHIDVKFHFLRDLTRDGIIDFIHCKSEDQFADIITKPLKLSTFQKLRQLIGVCSLNKSY</sequence>
<comment type="caution">
    <text evidence="1">The sequence shown here is derived from an EMBL/GenBank/DDBJ whole genome shotgun (WGS) entry which is preliminary data.</text>
</comment>
<dbReference type="PANTHER" id="PTHR11439">
    <property type="entry name" value="GAG-POL-RELATED RETROTRANSPOSON"/>
    <property type="match status" value="1"/>
</dbReference>
<accession>A0A6A6L482</accession>
<dbReference type="AlphaFoldDB" id="A0A6A6L482"/>
<gene>
    <name evidence="1" type="ORF">GH714_032968</name>
</gene>
<dbReference type="Proteomes" id="UP000467840">
    <property type="component" value="Chromosome 7"/>
</dbReference>